<organism evidence="2">
    <name type="scientific">Nothobranchius furzeri</name>
    <name type="common">Turquoise killifish</name>
    <dbReference type="NCBI Taxonomy" id="105023"/>
    <lineage>
        <taxon>Eukaryota</taxon>
        <taxon>Metazoa</taxon>
        <taxon>Chordata</taxon>
        <taxon>Craniata</taxon>
        <taxon>Vertebrata</taxon>
        <taxon>Euteleostomi</taxon>
        <taxon>Actinopterygii</taxon>
        <taxon>Neopterygii</taxon>
        <taxon>Teleostei</taxon>
        <taxon>Neoteleostei</taxon>
        <taxon>Acanthomorphata</taxon>
        <taxon>Ovalentaria</taxon>
        <taxon>Atherinomorphae</taxon>
        <taxon>Cyprinodontiformes</taxon>
        <taxon>Nothobranchiidae</taxon>
        <taxon>Nothobranchius</taxon>
    </lineage>
</organism>
<reference evidence="2" key="1">
    <citation type="submission" date="2016-05" db="EMBL/GenBank/DDBJ databases">
        <authorList>
            <person name="Lavstsen T."/>
            <person name="Jespersen J.S."/>
        </authorList>
    </citation>
    <scope>NUCLEOTIDE SEQUENCE</scope>
    <source>
        <tissue evidence="2">Brain</tissue>
    </source>
</reference>
<dbReference type="GO" id="GO:0016301">
    <property type="term" value="F:kinase activity"/>
    <property type="evidence" value="ECO:0007669"/>
    <property type="project" value="UniProtKB-KW"/>
</dbReference>
<gene>
    <name evidence="2" type="primary">SPHK1</name>
</gene>
<keyword evidence="2" id="KW-0808">Transferase</keyword>
<sequence length="43" mass="4592">EGEGPTAGAHLSTGHDHGGWRGGGVWTCSGSDPPWFSQTYMWM</sequence>
<feature type="non-terminal residue" evidence="2">
    <location>
        <position position="43"/>
    </location>
</feature>
<name>A0A1A8UER9_NOTFU</name>
<reference evidence="2" key="2">
    <citation type="submission" date="2016-06" db="EMBL/GenBank/DDBJ databases">
        <title>The genome of a short-lived fish provides insights into sex chromosome evolution and the genetic control of aging.</title>
        <authorList>
            <person name="Reichwald K."/>
            <person name="Felder M."/>
            <person name="Petzold A."/>
            <person name="Koch P."/>
            <person name="Groth M."/>
            <person name="Platzer M."/>
        </authorList>
    </citation>
    <scope>NUCLEOTIDE SEQUENCE</scope>
    <source>
        <tissue evidence="2">Brain</tissue>
    </source>
</reference>
<feature type="non-terminal residue" evidence="2">
    <location>
        <position position="1"/>
    </location>
</feature>
<dbReference type="AlphaFoldDB" id="A0A1A8UER9"/>
<evidence type="ECO:0000256" key="1">
    <source>
        <dbReference type="SAM" id="MobiDB-lite"/>
    </source>
</evidence>
<protein>
    <submittedName>
        <fullName evidence="2">Sphingosine kinase 1</fullName>
    </submittedName>
</protein>
<dbReference type="EMBL" id="HAEJ01005649">
    <property type="protein sequence ID" value="SBS46106.1"/>
    <property type="molecule type" value="Transcribed_RNA"/>
</dbReference>
<evidence type="ECO:0000313" key="2">
    <source>
        <dbReference type="EMBL" id="SBS46106.1"/>
    </source>
</evidence>
<keyword evidence="2" id="KW-0418">Kinase</keyword>
<proteinExistence type="predicted"/>
<accession>A0A1A8UER9</accession>
<feature type="region of interest" description="Disordered" evidence="1">
    <location>
        <begin position="1"/>
        <end position="21"/>
    </location>
</feature>